<dbReference type="EMBL" id="QPKB01000009">
    <property type="protein sequence ID" value="RWR92193.1"/>
    <property type="molecule type" value="Genomic_DNA"/>
</dbReference>
<dbReference type="InterPro" id="IPR045018">
    <property type="entry name" value="Azg-like"/>
</dbReference>
<name>A0A3S3PJW9_9MAGN</name>
<organism evidence="4 5">
    <name type="scientific">Cinnamomum micranthum f. kanehirae</name>
    <dbReference type="NCBI Taxonomy" id="337451"/>
    <lineage>
        <taxon>Eukaryota</taxon>
        <taxon>Viridiplantae</taxon>
        <taxon>Streptophyta</taxon>
        <taxon>Embryophyta</taxon>
        <taxon>Tracheophyta</taxon>
        <taxon>Spermatophyta</taxon>
        <taxon>Magnoliopsida</taxon>
        <taxon>Magnoliidae</taxon>
        <taxon>Laurales</taxon>
        <taxon>Lauraceae</taxon>
        <taxon>Cinnamomum</taxon>
    </lineage>
</organism>
<dbReference type="GO" id="GO:0015853">
    <property type="term" value="P:adenine transport"/>
    <property type="evidence" value="ECO:0007669"/>
    <property type="project" value="TreeGrafter"/>
</dbReference>
<evidence type="ECO:0000256" key="3">
    <source>
        <dbReference type="SAM" id="Phobius"/>
    </source>
</evidence>
<comment type="caution">
    <text evidence="4">The sequence shown here is derived from an EMBL/GenBank/DDBJ whole genome shotgun (WGS) entry which is preliminary data.</text>
</comment>
<keyword evidence="3" id="KW-0472">Membrane</keyword>
<evidence type="ECO:0000256" key="1">
    <source>
        <dbReference type="ARBA" id="ARBA00004127"/>
    </source>
</evidence>
<dbReference type="PANTHER" id="PTHR43337:SF1">
    <property type="entry name" value="XANTHINE_URACIL PERMEASE C887.17-RELATED"/>
    <property type="match status" value="1"/>
</dbReference>
<keyword evidence="5" id="KW-1185">Reference proteome</keyword>
<keyword evidence="3" id="KW-1133">Transmembrane helix</keyword>
<accession>A0A3S3PJW9</accession>
<evidence type="ECO:0000313" key="4">
    <source>
        <dbReference type="EMBL" id="RWR92193.1"/>
    </source>
</evidence>
<keyword evidence="3" id="KW-0812">Transmembrane</keyword>
<proteinExistence type="predicted"/>
<reference evidence="4 5" key="1">
    <citation type="journal article" date="2019" name="Nat. Plants">
        <title>Stout camphor tree genome fills gaps in understanding of flowering plant genome evolution.</title>
        <authorList>
            <person name="Chaw S.M."/>
            <person name="Liu Y.C."/>
            <person name="Wu Y.W."/>
            <person name="Wang H.Y."/>
            <person name="Lin C.I."/>
            <person name="Wu C.S."/>
            <person name="Ke H.M."/>
            <person name="Chang L.Y."/>
            <person name="Hsu C.Y."/>
            <person name="Yang H.T."/>
            <person name="Sudianto E."/>
            <person name="Hsu M.H."/>
            <person name="Wu K.P."/>
            <person name="Wang L.N."/>
            <person name="Leebens-Mack J.H."/>
            <person name="Tsai I.J."/>
        </authorList>
    </citation>
    <scope>NUCLEOTIDE SEQUENCE [LARGE SCALE GENOMIC DNA]</scope>
    <source>
        <strain evidence="5">cv. Chaw 1501</strain>
        <tissue evidence="4">Young leaves</tissue>
    </source>
</reference>
<dbReference type="GO" id="GO:0005345">
    <property type="term" value="F:purine nucleobase transmembrane transporter activity"/>
    <property type="evidence" value="ECO:0007669"/>
    <property type="project" value="TreeGrafter"/>
</dbReference>
<keyword evidence="2" id="KW-0813">Transport</keyword>
<evidence type="ECO:0000256" key="2">
    <source>
        <dbReference type="ARBA" id="ARBA00022448"/>
    </source>
</evidence>
<dbReference type="AlphaFoldDB" id="A0A3S3PJW9"/>
<dbReference type="GO" id="GO:0015854">
    <property type="term" value="P:guanine transport"/>
    <property type="evidence" value="ECO:0007669"/>
    <property type="project" value="TreeGrafter"/>
</dbReference>
<dbReference type="STRING" id="337451.A0A3S3PJW9"/>
<dbReference type="GO" id="GO:0012505">
    <property type="term" value="C:endomembrane system"/>
    <property type="evidence" value="ECO:0007669"/>
    <property type="project" value="UniProtKB-SubCell"/>
</dbReference>
<dbReference type="GO" id="GO:0005886">
    <property type="term" value="C:plasma membrane"/>
    <property type="evidence" value="ECO:0007669"/>
    <property type="project" value="TreeGrafter"/>
</dbReference>
<evidence type="ECO:0000313" key="5">
    <source>
        <dbReference type="Proteomes" id="UP000283530"/>
    </source>
</evidence>
<gene>
    <name evidence="4" type="ORF">CKAN_02140000</name>
</gene>
<dbReference type="Proteomes" id="UP000283530">
    <property type="component" value="Unassembled WGS sequence"/>
</dbReference>
<protein>
    <submittedName>
        <fullName evidence="4">Adenine/guanine permease AZG1</fullName>
    </submittedName>
</protein>
<dbReference type="PANTHER" id="PTHR43337">
    <property type="entry name" value="XANTHINE/URACIL PERMEASE C887.17-RELATED"/>
    <property type="match status" value="1"/>
</dbReference>
<dbReference type="OrthoDB" id="1920886at2759"/>
<sequence>MEAPKKPSLSTRWDSFLTRLNSFVADSRVGKRFKLAERNSTFTTEILAGITTFLAMAYILFVNPSILTDSGGTCSVSDCTPLCSNPTISLSNCTGPTLQILSPDVSCKFPPVNPGLHPLPREDPKGSHHRDRCFFLDRVRHHGPHG</sequence>
<comment type="subcellular location">
    <subcellularLocation>
        <location evidence="1">Endomembrane system</location>
        <topology evidence="1">Multi-pass membrane protein</topology>
    </subcellularLocation>
</comment>
<feature type="transmembrane region" description="Helical" evidence="3">
    <location>
        <begin position="42"/>
        <end position="61"/>
    </location>
</feature>